<protein>
    <submittedName>
        <fullName evidence="6">Uncharacterized protein</fullName>
    </submittedName>
</protein>
<accession>A0A833QRR5</accession>
<keyword evidence="5" id="KW-0472">Membrane</keyword>
<dbReference type="Pfam" id="PF05078">
    <property type="entry name" value="DUF679"/>
    <property type="match status" value="1"/>
</dbReference>
<reference evidence="6" key="1">
    <citation type="submission" date="2020-01" db="EMBL/GenBank/DDBJ databases">
        <title>Genome sequence of Kobresia littledalei, the first chromosome-level genome in the family Cyperaceae.</title>
        <authorList>
            <person name="Qu G."/>
        </authorList>
    </citation>
    <scope>NUCLEOTIDE SEQUENCE</scope>
    <source>
        <strain evidence="6">C.B.Clarke</strain>
        <tissue evidence="6">Leaf</tissue>
    </source>
</reference>
<keyword evidence="3" id="KW-0812">Transmembrane</keyword>
<evidence type="ECO:0000256" key="2">
    <source>
        <dbReference type="ARBA" id="ARBA00008707"/>
    </source>
</evidence>
<keyword evidence="7" id="KW-1185">Reference proteome</keyword>
<dbReference type="GO" id="GO:0016020">
    <property type="term" value="C:membrane"/>
    <property type="evidence" value="ECO:0007669"/>
    <property type="project" value="UniProtKB-SubCell"/>
</dbReference>
<dbReference type="InterPro" id="IPR007770">
    <property type="entry name" value="DMP"/>
</dbReference>
<keyword evidence="4" id="KW-1133">Transmembrane helix</keyword>
<gene>
    <name evidence="6" type="ORF">FCM35_KLT08217</name>
</gene>
<dbReference type="PANTHER" id="PTHR31621:SF0">
    <property type="entry name" value="PROTEIN DMP6"/>
    <property type="match status" value="1"/>
</dbReference>
<evidence type="ECO:0000256" key="3">
    <source>
        <dbReference type="ARBA" id="ARBA00022692"/>
    </source>
</evidence>
<evidence type="ECO:0000313" key="6">
    <source>
        <dbReference type="EMBL" id="KAF3326587.1"/>
    </source>
</evidence>
<dbReference type="AlphaFoldDB" id="A0A833QRR5"/>
<dbReference type="Proteomes" id="UP000623129">
    <property type="component" value="Unassembled WGS sequence"/>
</dbReference>
<organism evidence="6 7">
    <name type="scientific">Carex littledalei</name>
    <dbReference type="NCBI Taxonomy" id="544730"/>
    <lineage>
        <taxon>Eukaryota</taxon>
        <taxon>Viridiplantae</taxon>
        <taxon>Streptophyta</taxon>
        <taxon>Embryophyta</taxon>
        <taxon>Tracheophyta</taxon>
        <taxon>Spermatophyta</taxon>
        <taxon>Magnoliopsida</taxon>
        <taxon>Liliopsida</taxon>
        <taxon>Poales</taxon>
        <taxon>Cyperaceae</taxon>
        <taxon>Cyperoideae</taxon>
        <taxon>Cariceae</taxon>
        <taxon>Carex</taxon>
        <taxon>Carex subgen. Euthyceras</taxon>
    </lineage>
</organism>
<dbReference type="EMBL" id="SWLB01000018">
    <property type="protein sequence ID" value="KAF3326587.1"/>
    <property type="molecule type" value="Genomic_DNA"/>
</dbReference>
<evidence type="ECO:0000256" key="5">
    <source>
        <dbReference type="ARBA" id="ARBA00023136"/>
    </source>
</evidence>
<dbReference type="OrthoDB" id="525686at2759"/>
<name>A0A833QRR5_9POAL</name>
<comment type="similarity">
    <text evidence="2">Belongs to the plant DMP1 protein family.</text>
</comment>
<evidence type="ECO:0000256" key="4">
    <source>
        <dbReference type="ARBA" id="ARBA00022989"/>
    </source>
</evidence>
<dbReference type="PANTHER" id="PTHR31621">
    <property type="entry name" value="PROTEIN DMP3"/>
    <property type="match status" value="1"/>
</dbReference>
<evidence type="ECO:0000256" key="1">
    <source>
        <dbReference type="ARBA" id="ARBA00004141"/>
    </source>
</evidence>
<comment type="caution">
    <text evidence="6">The sequence shown here is derived from an EMBL/GenBank/DDBJ whole genome shotgun (WGS) entry which is preliminary data.</text>
</comment>
<dbReference type="GO" id="GO:0010256">
    <property type="term" value="P:endomembrane system organization"/>
    <property type="evidence" value="ECO:0007669"/>
    <property type="project" value="TreeGrafter"/>
</dbReference>
<dbReference type="GO" id="GO:0005737">
    <property type="term" value="C:cytoplasm"/>
    <property type="evidence" value="ECO:0007669"/>
    <property type="project" value="UniProtKB-ARBA"/>
</dbReference>
<sequence>MEQTLPLLNPKVTEKNSIDTPIQNAIRQTFKSTGHLTKLLPTGTVLAFQLLAPVFTNQGHCTQLDRYMTGCLISLCALSCFFLSFTDSFRDQTGSVRYGLATPNGFWIIDGSCTVPEEAAVGYRIRFIDVIHAVLSVFVFAAVAMLDQNVMGCFYPVPSEDTKKILKALPVGIGVAGNNRCVRLHGTFQ</sequence>
<proteinExistence type="inferred from homology"/>
<comment type="subcellular location">
    <subcellularLocation>
        <location evidence="1">Membrane</location>
        <topology evidence="1">Multi-pass membrane protein</topology>
    </subcellularLocation>
</comment>
<evidence type="ECO:0000313" key="7">
    <source>
        <dbReference type="Proteomes" id="UP000623129"/>
    </source>
</evidence>